<dbReference type="AlphaFoldDB" id="A0A318PTM5"/>
<gene>
    <name evidence="2" type="ORF">CFR72_06680</name>
</gene>
<dbReference type="Proteomes" id="UP000248301">
    <property type="component" value="Unassembled WGS sequence"/>
</dbReference>
<sequence length="61" mass="6730">MNAKRHDCSARADGFDRVPVAHGLVRRPLFSADLLTQMVNREITQGSGRPGARDNPDETQP</sequence>
<evidence type="ECO:0000256" key="1">
    <source>
        <dbReference type="SAM" id="MobiDB-lite"/>
    </source>
</evidence>
<evidence type="ECO:0000313" key="3">
    <source>
        <dbReference type="Proteomes" id="UP000248301"/>
    </source>
</evidence>
<proteinExistence type="predicted"/>
<reference evidence="2 3" key="1">
    <citation type="submission" date="2017-07" db="EMBL/GenBank/DDBJ databases">
        <title>A draft genome sequence of Gluconacetobacter entanii LTH 4560.</title>
        <authorList>
            <person name="Skraban J."/>
            <person name="Cleenwerck I."/>
            <person name="Vandamme P."/>
            <person name="Trcek J."/>
        </authorList>
    </citation>
    <scope>NUCLEOTIDE SEQUENCE [LARGE SCALE GENOMIC DNA]</scope>
    <source>
        <strain evidence="2 3">LTH 4560</strain>
    </source>
</reference>
<comment type="caution">
    <text evidence="2">The sequence shown here is derived from an EMBL/GenBank/DDBJ whole genome shotgun (WGS) entry which is preliminary data.</text>
</comment>
<feature type="region of interest" description="Disordered" evidence="1">
    <location>
        <begin position="41"/>
        <end position="61"/>
    </location>
</feature>
<feature type="compositionally biased region" description="Basic and acidic residues" evidence="1">
    <location>
        <begin position="51"/>
        <end position="61"/>
    </location>
</feature>
<name>A0A318PTM5_9PROT</name>
<protein>
    <submittedName>
        <fullName evidence="2">Uncharacterized protein</fullName>
    </submittedName>
</protein>
<evidence type="ECO:0000313" key="2">
    <source>
        <dbReference type="EMBL" id="PYD63579.1"/>
    </source>
</evidence>
<dbReference type="EMBL" id="NKUF01000010">
    <property type="protein sequence ID" value="PYD63579.1"/>
    <property type="molecule type" value="Genomic_DNA"/>
</dbReference>
<accession>A0A318PTM5</accession>
<organism evidence="2 3">
    <name type="scientific">Gluconacetobacter entanii</name>
    <dbReference type="NCBI Taxonomy" id="108528"/>
    <lineage>
        <taxon>Bacteria</taxon>
        <taxon>Pseudomonadati</taxon>
        <taxon>Pseudomonadota</taxon>
        <taxon>Alphaproteobacteria</taxon>
        <taxon>Acetobacterales</taxon>
        <taxon>Acetobacteraceae</taxon>
        <taxon>Gluconacetobacter</taxon>
    </lineage>
</organism>